<dbReference type="SUPFAM" id="SSF48600">
    <property type="entry name" value="Chorismate mutase II"/>
    <property type="match status" value="1"/>
</dbReference>
<dbReference type="Gene3D" id="1.20.59.10">
    <property type="entry name" value="Chorismate mutase"/>
    <property type="match status" value="1"/>
</dbReference>
<evidence type="ECO:0000259" key="2">
    <source>
        <dbReference type="PROSITE" id="PS51168"/>
    </source>
</evidence>
<dbReference type="RefSeq" id="WP_109594507.1">
    <property type="nucleotide sequence ID" value="NZ_BONA01000049.1"/>
</dbReference>
<dbReference type="GO" id="GO:0009697">
    <property type="term" value="P:salicylic acid biosynthetic process"/>
    <property type="evidence" value="ECO:0007669"/>
    <property type="project" value="TreeGrafter"/>
</dbReference>
<comment type="caution">
    <text evidence="3">The sequence shown here is derived from an EMBL/GenBank/DDBJ whole genome shotgun (WGS) entry which is preliminary data.</text>
</comment>
<keyword evidence="4" id="KW-1185">Reference proteome</keyword>
<dbReference type="GO" id="GO:0004106">
    <property type="term" value="F:chorismate mutase activity"/>
    <property type="evidence" value="ECO:0007669"/>
    <property type="project" value="InterPro"/>
</dbReference>
<dbReference type="GO" id="GO:0016829">
    <property type="term" value="F:lyase activity"/>
    <property type="evidence" value="ECO:0007669"/>
    <property type="project" value="UniProtKB-KW"/>
</dbReference>
<dbReference type="InterPro" id="IPR036263">
    <property type="entry name" value="Chorismate_II_sf"/>
</dbReference>
<name>A0A316FE54_9ACTN</name>
<dbReference type="AlphaFoldDB" id="A0A316FE54"/>
<dbReference type="OrthoDB" id="3233357at2"/>
<sequence length="96" mass="10814">MAGPEESLEDVRRAIDAVDVQVVGLLAERERLVRRAASFKKDEQGVRAPARVEQVIEKVRALAGERNASPEVVERVYRAMITAFIELELTEHREST</sequence>
<dbReference type="PANTHER" id="PTHR38041:SF1">
    <property type="entry name" value="CHORISMATE MUTASE"/>
    <property type="match status" value="1"/>
</dbReference>
<dbReference type="InterPro" id="IPR002701">
    <property type="entry name" value="CM_II_prokaryot"/>
</dbReference>
<dbReference type="SMART" id="SM00830">
    <property type="entry name" value="CM_2"/>
    <property type="match status" value="1"/>
</dbReference>
<evidence type="ECO:0000256" key="1">
    <source>
        <dbReference type="ARBA" id="ARBA00023235"/>
    </source>
</evidence>
<organism evidence="3 4">
    <name type="scientific">Actinoplanes xinjiangensis</name>
    <dbReference type="NCBI Taxonomy" id="512350"/>
    <lineage>
        <taxon>Bacteria</taxon>
        <taxon>Bacillati</taxon>
        <taxon>Actinomycetota</taxon>
        <taxon>Actinomycetes</taxon>
        <taxon>Micromonosporales</taxon>
        <taxon>Micromonosporaceae</taxon>
        <taxon>Actinoplanes</taxon>
    </lineage>
</organism>
<accession>A0A316FE54</accession>
<dbReference type="Pfam" id="PF01817">
    <property type="entry name" value="CM_2"/>
    <property type="match status" value="1"/>
</dbReference>
<gene>
    <name evidence="3" type="ORF">BC793_108296</name>
</gene>
<dbReference type="InterPro" id="IPR051331">
    <property type="entry name" value="Chorismate_mutase-related"/>
</dbReference>
<dbReference type="PANTHER" id="PTHR38041">
    <property type="entry name" value="CHORISMATE MUTASE"/>
    <property type="match status" value="1"/>
</dbReference>
<proteinExistence type="predicted"/>
<dbReference type="PROSITE" id="PS51168">
    <property type="entry name" value="CHORISMATE_MUT_2"/>
    <property type="match status" value="1"/>
</dbReference>
<evidence type="ECO:0000313" key="4">
    <source>
        <dbReference type="Proteomes" id="UP000245697"/>
    </source>
</evidence>
<evidence type="ECO:0000313" key="3">
    <source>
        <dbReference type="EMBL" id="PWK47181.1"/>
    </source>
</evidence>
<dbReference type="Proteomes" id="UP000245697">
    <property type="component" value="Unassembled WGS sequence"/>
</dbReference>
<feature type="domain" description="Chorismate mutase" evidence="2">
    <location>
        <begin position="2"/>
        <end position="92"/>
    </location>
</feature>
<dbReference type="InterPro" id="IPR036979">
    <property type="entry name" value="CM_dom_sf"/>
</dbReference>
<keyword evidence="3" id="KW-0670">Pyruvate</keyword>
<protein>
    <submittedName>
        <fullName evidence="3">Isochorismate pyruvate lyase</fullName>
    </submittedName>
</protein>
<dbReference type="EMBL" id="QGGR01000008">
    <property type="protein sequence ID" value="PWK47181.1"/>
    <property type="molecule type" value="Genomic_DNA"/>
</dbReference>
<reference evidence="3 4" key="1">
    <citation type="submission" date="2018-05" db="EMBL/GenBank/DDBJ databases">
        <title>Genomic Encyclopedia of Archaeal and Bacterial Type Strains, Phase II (KMG-II): from individual species to whole genera.</title>
        <authorList>
            <person name="Goeker M."/>
        </authorList>
    </citation>
    <scope>NUCLEOTIDE SEQUENCE [LARGE SCALE GENOMIC DNA]</scope>
    <source>
        <strain evidence="3 4">DSM 45184</strain>
    </source>
</reference>
<dbReference type="GO" id="GO:0046417">
    <property type="term" value="P:chorismate metabolic process"/>
    <property type="evidence" value="ECO:0007669"/>
    <property type="project" value="InterPro"/>
</dbReference>
<keyword evidence="3" id="KW-0456">Lyase</keyword>
<keyword evidence="1" id="KW-0413">Isomerase</keyword>